<evidence type="ECO:0000313" key="2">
    <source>
        <dbReference type="Proteomes" id="UP001057402"/>
    </source>
</evidence>
<protein>
    <submittedName>
        <fullName evidence="1">Uncharacterized protein</fullName>
    </submittedName>
</protein>
<gene>
    <name evidence="1" type="ORF">MLD38_022725</name>
</gene>
<name>A0ACB9QLE5_9MYRT</name>
<proteinExistence type="predicted"/>
<dbReference type="Proteomes" id="UP001057402">
    <property type="component" value="Chromosome 6"/>
</dbReference>
<reference evidence="2" key="1">
    <citation type="journal article" date="2023" name="Front. Plant Sci.">
        <title>Chromosomal-level genome assembly of Melastoma candidum provides insights into trichome evolution.</title>
        <authorList>
            <person name="Zhong Y."/>
            <person name="Wu W."/>
            <person name="Sun C."/>
            <person name="Zou P."/>
            <person name="Liu Y."/>
            <person name="Dai S."/>
            <person name="Zhou R."/>
        </authorList>
    </citation>
    <scope>NUCLEOTIDE SEQUENCE [LARGE SCALE GENOMIC DNA]</scope>
</reference>
<keyword evidence="2" id="KW-1185">Reference proteome</keyword>
<sequence length="523" mass="59821">MELNILTLITSIALLCILCSLIQQWRQCYRSSSSGPRCYPVVGCLVSFHKNRRRLLEWYTELLANSPTNTIEISRLGARRTIVTANANNVEHILRTNFGNYPKGRPFTEILGDFLGAGIFNVDGERWRMQRKLVSHEFSANSMREYTMSTLREEVKGKLFPILESLAREKRTIDMQDLLKRFAFDVVCKVSLGVEQHSLDGSLPTCPLADAFDISSEVCARRGAASVSFLWKVKRWLVVGSEKKLRDAVQVIHRHVDEAVEGKVKKMQMSEKEGGCSCSGGGYDMLSRMISAGYDRKSMRDMVISFIMAGRDTTSAAMTWLFWLLSQNPNIEEEVVKEGTWVLSDSNNNELGYDSLKELSLLKAVLYESMRLYPPVAWDSKHAVRDDVLPDGTFVKSGNRVTYFQYGMGRMETLWGKDRLEFKPERWFLDQLNKKGELRKICPYKFPVFQAGPRDCIGKEMAMIQMQYVVASILNRFVIRPADNRRPVFVPFLTAQMAYGFQVRVEERRISCDNVMEENSVDV</sequence>
<evidence type="ECO:0000313" key="1">
    <source>
        <dbReference type="EMBL" id="KAI4366924.1"/>
    </source>
</evidence>
<comment type="caution">
    <text evidence="1">The sequence shown here is derived from an EMBL/GenBank/DDBJ whole genome shotgun (WGS) entry which is preliminary data.</text>
</comment>
<organism evidence="1 2">
    <name type="scientific">Melastoma candidum</name>
    <dbReference type="NCBI Taxonomy" id="119954"/>
    <lineage>
        <taxon>Eukaryota</taxon>
        <taxon>Viridiplantae</taxon>
        <taxon>Streptophyta</taxon>
        <taxon>Embryophyta</taxon>
        <taxon>Tracheophyta</taxon>
        <taxon>Spermatophyta</taxon>
        <taxon>Magnoliopsida</taxon>
        <taxon>eudicotyledons</taxon>
        <taxon>Gunneridae</taxon>
        <taxon>Pentapetalae</taxon>
        <taxon>rosids</taxon>
        <taxon>malvids</taxon>
        <taxon>Myrtales</taxon>
        <taxon>Melastomataceae</taxon>
        <taxon>Melastomatoideae</taxon>
        <taxon>Melastomateae</taxon>
        <taxon>Melastoma</taxon>
    </lineage>
</organism>
<accession>A0ACB9QLE5</accession>
<dbReference type="EMBL" id="CM042885">
    <property type="protein sequence ID" value="KAI4366924.1"/>
    <property type="molecule type" value="Genomic_DNA"/>
</dbReference>